<dbReference type="Pfam" id="PF00255">
    <property type="entry name" value="GSHPx"/>
    <property type="match status" value="1"/>
</dbReference>
<dbReference type="AlphaFoldDB" id="A0A0M3K3Y4"/>
<name>A0A0M3K3Y4_ANISI</name>
<evidence type="ECO:0000313" key="6">
    <source>
        <dbReference type="EMBL" id="VDK54190.1"/>
    </source>
</evidence>
<dbReference type="Gene3D" id="3.40.30.10">
    <property type="entry name" value="Glutaredoxin"/>
    <property type="match status" value="2"/>
</dbReference>
<keyword evidence="3" id="KW-0560">Oxidoreductase</keyword>
<dbReference type="PANTHER" id="PTHR11592:SF78">
    <property type="entry name" value="GLUTATHIONE PEROXIDASE"/>
    <property type="match status" value="1"/>
</dbReference>
<gene>
    <name evidence="6" type="ORF">ASIM_LOCUS15082</name>
</gene>
<evidence type="ECO:0000259" key="5">
    <source>
        <dbReference type="PROSITE" id="PS51352"/>
    </source>
</evidence>
<feature type="region of interest" description="Disordered" evidence="4">
    <location>
        <begin position="1"/>
        <end position="157"/>
    </location>
</feature>
<evidence type="ECO:0000256" key="2">
    <source>
        <dbReference type="ARBA" id="ARBA00022559"/>
    </source>
</evidence>
<dbReference type="PANTHER" id="PTHR11592">
    <property type="entry name" value="GLUTATHIONE PEROXIDASE"/>
    <property type="match status" value="1"/>
</dbReference>
<feature type="compositionally biased region" description="Basic and acidic residues" evidence="4">
    <location>
        <begin position="61"/>
        <end position="70"/>
    </location>
</feature>
<protein>
    <submittedName>
        <fullName evidence="8">Glutathione peroxidase</fullName>
    </submittedName>
</protein>
<reference evidence="6 7" key="2">
    <citation type="submission" date="2018-11" db="EMBL/GenBank/DDBJ databases">
        <authorList>
            <consortium name="Pathogen Informatics"/>
        </authorList>
    </citation>
    <scope>NUCLEOTIDE SEQUENCE [LARGE SCALE GENOMIC DNA]</scope>
</reference>
<dbReference type="PROSITE" id="PS51352">
    <property type="entry name" value="THIOREDOXIN_2"/>
    <property type="match status" value="1"/>
</dbReference>
<reference evidence="8" key="1">
    <citation type="submission" date="2017-02" db="UniProtKB">
        <authorList>
            <consortium name="WormBaseParasite"/>
        </authorList>
    </citation>
    <scope>IDENTIFICATION</scope>
</reference>
<evidence type="ECO:0000256" key="3">
    <source>
        <dbReference type="ARBA" id="ARBA00023002"/>
    </source>
</evidence>
<dbReference type="GO" id="GO:0004601">
    <property type="term" value="F:peroxidase activity"/>
    <property type="evidence" value="ECO:0007669"/>
    <property type="project" value="UniProtKB-KW"/>
</dbReference>
<feature type="compositionally biased region" description="Basic residues" evidence="4">
    <location>
        <begin position="96"/>
        <end position="105"/>
    </location>
</feature>
<organism evidence="8">
    <name type="scientific">Anisakis simplex</name>
    <name type="common">Herring worm</name>
    <dbReference type="NCBI Taxonomy" id="6269"/>
    <lineage>
        <taxon>Eukaryota</taxon>
        <taxon>Metazoa</taxon>
        <taxon>Ecdysozoa</taxon>
        <taxon>Nematoda</taxon>
        <taxon>Chromadorea</taxon>
        <taxon>Rhabditida</taxon>
        <taxon>Spirurina</taxon>
        <taxon>Ascaridomorpha</taxon>
        <taxon>Ascaridoidea</taxon>
        <taxon>Anisakidae</taxon>
        <taxon>Anisakis</taxon>
        <taxon>Anisakis simplex complex</taxon>
    </lineage>
</organism>
<evidence type="ECO:0000313" key="7">
    <source>
        <dbReference type="Proteomes" id="UP000267096"/>
    </source>
</evidence>
<evidence type="ECO:0000256" key="1">
    <source>
        <dbReference type="ARBA" id="ARBA00006926"/>
    </source>
</evidence>
<dbReference type="CDD" id="cd00340">
    <property type="entry name" value="GSH_Peroxidase"/>
    <property type="match status" value="1"/>
</dbReference>
<evidence type="ECO:0000256" key="4">
    <source>
        <dbReference type="SAM" id="MobiDB-lite"/>
    </source>
</evidence>
<feature type="domain" description="Thioredoxin" evidence="5">
    <location>
        <begin position="156"/>
        <end position="282"/>
    </location>
</feature>
<dbReference type="PROSITE" id="PS51355">
    <property type="entry name" value="GLUTATHIONE_PEROXID_3"/>
    <property type="match status" value="2"/>
</dbReference>
<dbReference type="GO" id="GO:0006979">
    <property type="term" value="P:response to oxidative stress"/>
    <property type="evidence" value="ECO:0007669"/>
    <property type="project" value="InterPro"/>
</dbReference>
<feature type="compositionally biased region" description="Polar residues" evidence="4">
    <location>
        <begin position="139"/>
        <end position="148"/>
    </location>
</feature>
<evidence type="ECO:0000313" key="8">
    <source>
        <dbReference type="WBParaSite" id="ASIM_0001567501-mRNA-1"/>
    </source>
</evidence>
<dbReference type="OrthoDB" id="446890at2759"/>
<proteinExistence type="inferred from homology"/>
<dbReference type="PROSITE" id="PS00460">
    <property type="entry name" value="GLUTATHIONE_PEROXID_1"/>
    <property type="match status" value="1"/>
</dbReference>
<keyword evidence="7" id="KW-1185">Reference proteome</keyword>
<dbReference type="InterPro" id="IPR029759">
    <property type="entry name" value="GPX_AS"/>
</dbReference>
<dbReference type="Proteomes" id="UP000267096">
    <property type="component" value="Unassembled WGS sequence"/>
</dbReference>
<accession>A0A0M3K3Y4</accession>
<dbReference type="InterPro" id="IPR000889">
    <property type="entry name" value="Glutathione_peroxidase"/>
</dbReference>
<feature type="compositionally biased region" description="Basic and acidic residues" evidence="4">
    <location>
        <begin position="128"/>
        <end position="138"/>
    </location>
</feature>
<dbReference type="InterPro" id="IPR036249">
    <property type="entry name" value="Thioredoxin-like_sf"/>
</dbReference>
<dbReference type="WBParaSite" id="ASIM_0001567501-mRNA-1">
    <property type="protein sequence ID" value="ASIM_0001567501-mRNA-1"/>
    <property type="gene ID" value="ASIM_0001567501"/>
</dbReference>
<comment type="similarity">
    <text evidence="1">Belongs to the glutathione peroxidase family.</text>
</comment>
<dbReference type="InterPro" id="IPR013766">
    <property type="entry name" value="Thioredoxin_domain"/>
</dbReference>
<sequence>MPARAKKSSAAKTAAAGEVAIEEGTRDENVEQRTRSGRVVRKRVQEEKMPMTKTQPQKKTAAKEAAKETKATNGSVKTAVVEEKEVEAKVPTTKKQPAKRQRGAPKRATESNTDNAEDKQNEMVIDSDTEKNIDDKNEQNNVDNSSNESTDDTKDSVTPSTIYEFTVKDAEDNDVSFVKYKGYPVLIVNVASRCGHTLKNYTQMKEILEKYHSQADIYEKISVNGAKAHPFYKFLKAQQGDNEPIKWNFAKFLVDKNGFVVKRYLPKTQPKDIVEDIEKVIAGGSV</sequence>
<keyword evidence="2" id="KW-0575">Peroxidase</keyword>
<dbReference type="EMBL" id="UYRR01032101">
    <property type="protein sequence ID" value="VDK54190.1"/>
    <property type="molecule type" value="Genomic_DNA"/>
</dbReference>
<feature type="compositionally biased region" description="Basic and acidic residues" evidence="4">
    <location>
        <begin position="23"/>
        <end position="34"/>
    </location>
</feature>
<dbReference type="SUPFAM" id="SSF52833">
    <property type="entry name" value="Thioredoxin-like"/>
    <property type="match status" value="1"/>
</dbReference>